<evidence type="ECO:0000313" key="3">
    <source>
        <dbReference type="Proteomes" id="UP000198287"/>
    </source>
</evidence>
<dbReference type="GO" id="GO:0016020">
    <property type="term" value="C:membrane"/>
    <property type="evidence" value="ECO:0007669"/>
    <property type="project" value="InterPro"/>
</dbReference>
<dbReference type="AlphaFoldDB" id="A0A226DT47"/>
<organism evidence="2 3">
    <name type="scientific">Folsomia candida</name>
    <name type="common">Springtail</name>
    <dbReference type="NCBI Taxonomy" id="158441"/>
    <lineage>
        <taxon>Eukaryota</taxon>
        <taxon>Metazoa</taxon>
        <taxon>Ecdysozoa</taxon>
        <taxon>Arthropoda</taxon>
        <taxon>Hexapoda</taxon>
        <taxon>Collembola</taxon>
        <taxon>Entomobryomorpha</taxon>
        <taxon>Isotomoidea</taxon>
        <taxon>Isotomidae</taxon>
        <taxon>Proisotominae</taxon>
        <taxon>Folsomia</taxon>
    </lineage>
</organism>
<feature type="domain" description="Neurotransmitter-gated ion-channel ligand-binding" evidence="1">
    <location>
        <begin position="26"/>
        <end position="176"/>
    </location>
</feature>
<accession>A0A226DT47</accession>
<keyword evidence="3" id="KW-1185">Reference proteome</keyword>
<dbReference type="InterPro" id="IPR036734">
    <property type="entry name" value="Neur_chan_lig-bd_sf"/>
</dbReference>
<dbReference type="OrthoDB" id="5975154at2759"/>
<dbReference type="PANTHER" id="PTHR18945">
    <property type="entry name" value="NEUROTRANSMITTER GATED ION CHANNEL"/>
    <property type="match status" value="1"/>
</dbReference>
<dbReference type="STRING" id="158441.A0A226DT47"/>
<gene>
    <name evidence="2" type="ORF">Fcan01_17116</name>
</gene>
<dbReference type="InterPro" id="IPR006202">
    <property type="entry name" value="Neur_chan_lig-bd"/>
</dbReference>
<name>A0A226DT47_FOLCA</name>
<reference evidence="2 3" key="1">
    <citation type="submission" date="2015-12" db="EMBL/GenBank/DDBJ databases">
        <title>The genome of Folsomia candida.</title>
        <authorList>
            <person name="Faddeeva A."/>
            <person name="Derks M.F."/>
            <person name="Anvar Y."/>
            <person name="Smit S."/>
            <person name="Van Straalen N."/>
            <person name="Roelofs D."/>
        </authorList>
    </citation>
    <scope>NUCLEOTIDE SEQUENCE [LARGE SCALE GENOMIC DNA]</scope>
    <source>
        <strain evidence="2 3">VU population</strain>
        <tissue evidence="2">Whole body</tissue>
    </source>
</reference>
<dbReference type="EMBL" id="LNIX01000012">
    <property type="protein sequence ID" value="OXA48250.1"/>
    <property type="molecule type" value="Genomic_DNA"/>
</dbReference>
<protein>
    <submittedName>
        <fullName evidence="2">Acetylcholine receptor subunit beta-like 1</fullName>
    </submittedName>
</protein>
<proteinExistence type="predicted"/>
<dbReference type="InterPro" id="IPR006201">
    <property type="entry name" value="Neur_channel"/>
</dbReference>
<dbReference type="Gene3D" id="2.70.170.10">
    <property type="entry name" value="Neurotransmitter-gated ion-channel ligand-binding domain"/>
    <property type="match status" value="1"/>
</dbReference>
<keyword evidence="2" id="KW-0675">Receptor</keyword>
<dbReference type="GO" id="GO:0004888">
    <property type="term" value="F:transmembrane signaling receptor activity"/>
    <property type="evidence" value="ECO:0007669"/>
    <property type="project" value="InterPro"/>
</dbReference>
<dbReference type="OMA" id="FIWNETE"/>
<dbReference type="SUPFAM" id="SSF63712">
    <property type="entry name" value="Nicotinic receptor ligand binding domain-like"/>
    <property type="match status" value="1"/>
</dbReference>
<dbReference type="Pfam" id="PF02931">
    <property type="entry name" value="Neur_chan_LBD"/>
    <property type="match status" value="1"/>
</dbReference>
<dbReference type="PRINTS" id="PR00252">
    <property type="entry name" value="NRIONCHANNEL"/>
</dbReference>
<comment type="caution">
    <text evidence="2">The sequence shown here is derived from an EMBL/GenBank/DDBJ whole genome shotgun (WGS) entry which is preliminary data.</text>
</comment>
<evidence type="ECO:0000259" key="1">
    <source>
        <dbReference type="Pfam" id="PF02931"/>
    </source>
</evidence>
<evidence type="ECO:0000313" key="2">
    <source>
        <dbReference type="EMBL" id="OXA48250.1"/>
    </source>
</evidence>
<dbReference type="GO" id="GO:0005230">
    <property type="term" value="F:extracellular ligand-gated monoatomic ion channel activity"/>
    <property type="evidence" value="ECO:0007669"/>
    <property type="project" value="InterPro"/>
</dbReference>
<dbReference type="Proteomes" id="UP000198287">
    <property type="component" value="Unassembled WGS sequence"/>
</dbReference>
<sequence>MKTNLAKGEPSEKLSTVDHAAIAVRDQLLKNLFDSYKKENYAENTTVHFGITPADVIFDTENNVMDSRVWLQISWIDTRFIWNETEFPVSVLRVPAEKMWRPDISLYNGPKPSMDCYATNALVYPNGKVWWEPACRLQTYCSLTLTNAPYDEQICNMRFSGGTLDGFTMGLELWKEGNVRPRY</sequence>